<dbReference type="EMBL" id="CAJVQA010065945">
    <property type="protein sequence ID" value="CAG8831325.1"/>
    <property type="molecule type" value="Genomic_DNA"/>
</dbReference>
<evidence type="ECO:0000313" key="3">
    <source>
        <dbReference type="Proteomes" id="UP000789759"/>
    </source>
</evidence>
<dbReference type="Proteomes" id="UP000789759">
    <property type="component" value="Unassembled WGS sequence"/>
</dbReference>
<keyword evidence="3" id="KW-1185">Reference proteome</keyword>
<comment type="caution">
    <text evidence="2">The sequence shown here is derived from an EMBL/GenBank/DDBJ whole genome shotgun (WGS) entry which is preliminary data.</text>
</comment>
<evidence type="ECO:0000313" key="2">
    <source>
        <dbReference type="EMBL" id="CAG8831325.1"/>
    </source>
</evidence>
<name>A0A9N9KGU5_9GLOM</name>
<reference evidence="2" key="1">
    <citation type="submission" date="2021-06" db="EMBL/GenBank/DDBJ databases">
        <authorList>
            <person name="Kallberg Y."/>
            <person name="Tangrot J."/>
            <person name="Rosling A."/>
        </authorList>
    </citation>
    <scope>NUCLEOTIDE SEQUENCE</scope>
    <source>
        <strain evidence="2">FL966</strain>
    </source>
</reference>
<evidence type="ECO:0000256" key="1">
    <source>
        <dbReference type="SAM" id="MobiDB-lite"/>
    </source>
</evidence>
<proteinExistence type="predicted"/>
<organism evidence="2 3">
    <name type="scientific">Cetraspora pellucida</name>
    <dbReference type="NCBI Taxonomy" id="1433469"/>
    <lineage>
        <taxon>Eukaryota</taxon>
        <taxon>Fungi</taxon>
        <taxon>Fungi incertae sedis</taxon>
        <taxon>Mucoromycota</taxon>
        <taxon>Glomeromycotina</taxon>
        <taxon>Glomeromycetes</taxon>
        <taxon>Diversisporales</taxon>
        <taxon>Gigasporaceae</taxon>
        <taxon>Cetraspora</taxon>
    </lineage>
</organism>
<feature type="region of interest" description="Disordered" evidence="1">
    <location>
        <begin position="31"/>
        <end position="56"/>
    </location>
</feature>
<protein>
    <submittedName>
        <fullName evidence="2">6725_t:CDS:1</fullName>
    </submittedName>
</protein>
<feature type="compositionally biased region" description="Basic and acidic residues" evidence="1">
    <location>
        <begin position="44"/>
        <end position="56"/>
    </location>
</feature>
<dbReference type="AlphaFoldDB" id="A0A9N9KGU5"/>
<sequence length="69" mass="7963">SPKDEHKTCTFTQTSSETVTILTCIETPSYETRDNRISRHHNNDRKDKEDKDNSDCKETITVTFTPTIT</sequence>
<feature type="non-terminal residue" evidence="2">
    <location>
        <position position="69"/>
    </location>
</feature>
<feature type="non-terminal residue" evidence="2">
    <location>
        <position position="1"/>
    </location>
</feature>
<gene>
    <name evidence="2" type="ORF">CPELLU_LOCUS20722</name>
</gene>
<accession>A0A9N9KGU5</accession>